<dbReference type="AlphaFoldDB" id="A0A375YZE9"/>
<feature type="domain" description="AMP-binding enzyme C-terminal" evidence="6">
    <location>
        <begin position="274"/>
        <end position="390"/>
    </location>
</feature>
<dbReference type="InterPro" id="IPR000873">
    <property type="entry name" value="AMP-dep_synth/lig_dom"/>
</dbReference>
<keyword evidence="2 7" id="KW-0436">Ligase</keyword>
<dbReference type="RefSeq" id="WP_244917455.1">
    <property type="nucleotide sequence ID" value="NZ_UEGW01000001.1"/>
</dbReference>
<dbReference type="GO" id="GO:0016874">
    <property type="term" value="F:ligase activity"/>
    <property type="evidence" value="ECO:0007669"/>
    <property type="project" value="UniProtKB-KW"/>
</dbReference>
<keyword evidence="4" id="KW-0443">Lipid metabolism</keyword>
<evidence type="ECO:0000313" key="7">
    <source>
        <dbReference type="EMBL" id="SRX94258.1"/>
    </source>
</evidence>
<dbReference type="GO" id="GO:0006633">
    <property type="term" value="P:fatty acid biosynthetic process"/>
    <property type="evidence" value="ECO:0007669"/>
    <property type="project" value="TreeGrafter"/>
</dbReference>
<dbReference type="Pfam" id="PF23024">
    <property type="entry name" value="AMP-dom_DIP2-like"/>
    <property type="match status" value="1"/>
</dbReference>
<evidence type="ECO:0000256" key="2">
    <source>
        <dbReference type="ARBA" id="ARBA00022598"/>
    </source>
</evidence>
<dbReference type="GO" id="GO:0070566">
    <property type="term" value="F:adenylyltransferase activity"/>
    <property type="evidence" value="ECO:0007669"/>
    <property type="project" value="TreeGrafter"/>
</dbReference>
<dbReference type="InterPro" id="IPR040097">
    <property type="entry name" value="FAAL/FAAC"/>
</dbReference>
<feature type="domain" description="AMP-dependent synthetase/ligase" evidence="5">
    <location>
        <begin position="1"/>
        <end position="230"/>
    </location>
</feature>
<evidence type="ECO:0000256" key="4">
    <source>
        <dbReference type="ARBA" id="ARBA00023098"/>
    </source>
</evidence>
<evidence type="ECO:0000313" key="8">
    <source>
        <dbReference type="Proteomes" id="UP000252015"/>
    </source>
</evidence>
<sequence length="432" mass="46800">MTHRNVLHNVEAIRQAWHGDDQEISVFWLPPHHDAGLIGCIFLQLYVGTTTYLMSPTAFIKRPMQWLEAICRHRGTYTIAPNFAYEMCVTRSTAEQRAALDLSSLATAVNGAEPVQGATLRAFADAFAPAGFRIEAFSPAYGLAEATVMISGGTDSPLPVVAHIDRTALQEDRVTDGAPDDPATVELIGCGPPQGGQDVVIVDPVTRVRCAIDEVGEIWVAGPSVADGYWGKPDETKQTFGAFLADTGEGPFLRTGDLGFLRSGELFVTGRVKDLVVLDGRNYYPNDIELTVQGSHPAFLSGRGAVFAVIPGQDVAAQLVVVQEVQRQRVGEDELNEMVSAIQTAITKHHGIQAHSIVLAVPMQIPTTSSGKIQRGQCRQQFLDRELETLAEWHAPLQADPDAAAKKLEAAAKVAEFMKVAATLQQRTPRQD</sequence>
<proteinExistence type="inferred from homology"/>
<dbReference type="Gene3D" id="3.40.50.12780">
    <property type="entry name" value="N-terminal domain of ligase-like"/>
    <property type="match status" value="1"/>
</dbReference>
<dbReference type="Pfam" id="PF00501">
    <property type="entry name" value="AMP-binding"/>
    <property type="match status" value="1"/>
</dbReference>
<evidence type="ECO:0000259" key="6">
    <source>
        <dbReference type="Pfam" id="PF23024"/>
    </source>
</evidence>
<dbReference type="CDD" id="cd05931">
    <property type="entry name" value="FAAL"/>
    <property type="match status" value="1"/>
</dbReference>
<dbReference type="GO" id="GO:0071766">
    <property type="term" value="P:Actinobacterium-type cell wall biogenesis"/>
    <property type="evidence" value="ECO:0007669"/>
    <property type="project" value="UniProtKB-ARBA"/>
</dbReference>
<dbReference type="PANTHER" id="PTHR22754">
    <property type="entry name" value="DISCO-INTERACTING PROTEIN 2 DIP2 -RELATED"/>
    <property type="match status" value="1"/>
</dbReference>
<dbReference type="InterPro" id="IPR025110">
    <property type="entry name" value="AMP-bd_C"/>
</dbReference>
<reference evidence="7 8" key="1">
    <citation type="submission" date="2018-05" db="EMBL/GenBank/DDBJ databases">
        <authorList>
            <consortium name="IHU Genomes"/>
        </authorList>
    </citation>
    <scope>NUCLEOTIDE SEQUENCE [LARGE SCALE GENOMIC DNA]</scope>
    <source>
        <strain evidence="7 8">P7336</strain>
    </source>
</reference>
<evidence type="ECO:0000259" key="5">
    <source>
        <dbReference type="Pfam" id="PF00501"/>
    </source>
</evidence>
<keyword evidence="8" id="KW-1185">Reference proteome</keyword>
<dbReference type="Gene3D" id="3.30.300.30">
    <property type="match status" value="1"/>
</dbReference>
<keyword evidence="3" id="KW-0276">Fatty acid metabolism</keyword>
<evidence type="ECO:0000256" key="1">
    <source>
        <dbReference type="ARBA" id="ARBA00006432"/>
    </source>
</evidence>
<gene>
    <name evidence="7" type="ORF">MSP7336_02506</name>
</gene>
<dbReference type="Proteomes" id="UP000252015">
    <property type="component" value="Unassembled WGS sequence"/>
</dbReference>
<comment type="similarity">
    <text evidence="1">Belongs to the ATP-dependent AMP-binding enzyme family.</text>
</comment>
<dbReference type="EMBL" id="UEGW01000001">
    <property type="protein sequence ID" value="SRX94258.1"/>
    <property type="molecule type" value="Genomic_DNA"/>
</dbReference>
<dbReference type="InterPro" id="IPR042099">
    <property type="entry name" value="ANL_N_sf"/>
</dbReference>
<name>A0A375YZE9_MYCSH</name>
<dbReference type="SUPFAM" id="SSF56801">
    <property type="entry name" value="Acetyl-CoA synthetase-like"/>
    <property type="match status" value="1"/>
</dbReference>
<dbReference type="PANTHER" id="PTHR22754:SF32">
    <property type="entry name" value="DISCO-INTERACTING PROTEIN 2"/>
    <property type="match status" value="1"/>
</dbReference>
<organism evidence="7 8">
    <name type="scientific">Mycobacterium shimoidei</name>
    <dbReference type="NCBI Taxonomy" id="29313"/>
    <lineage>
        <taxon>Bacteria</taxon>
        <taxon>Bacillati</taxon>
        <taxon>Actinomycetota</taxon>
        <taxon>Actinomycetes</taxon>
        <taxon>Mycobacteriales</taxon>
        <taxon>Mycobacteriaceae</taxon>
        <taxon>Mycobacterium</taxon>
    </lineage>
</organism>
<dbReference type="GO" id="GO:0005886">
    <property type="term" value="C:plasma membrane"/>
    <property type="evidence" value="ECO:0007669"/>
    <property type="project" value="TreeGrafter"/>
</dbReference>
<evidence type="ECO:0000256" key="3">
    <source>
        <dbReference type="ARBA" id="ARBA00022832"/>
    </source>
</evidence>
<accession>A0A375YZE9</accession>
<protein>
    <submittedName>
        <fullName evidence="7">AMP-dependent synthetase and ligase [Cyanothece sp. PCC 7822]</fullName>
    </submittedName>
</protein>
<dbReference type="InterPro" id="IPR045851">
    <property type="entry name" value="AMP-bd_C_sf"/>
</dbReference>